<dbReference type="RefSeq" id="WP_212958296.1">
    <property type="nucleotide sequence ID" value="NZ_BORQ01000005.1"/>
</dbReference>
<proteinExistence type="predicted"/>
<dbReference type="PANTHER" id="PTHR35861">
    <property type="match status" value="1"/>
</dbReference>
<gene>
    <name evidence="1" type="ORF">J2TS6_42650</name>
</gene>
<accession>A0A919XI71</accession>
<reference evidence="1" key="1">
    <citation type="submission" date="2021-03" db="EMBL/GenBank/DDBJ databases">
        <title>Antimicrobial resistance genes in bacteria isolated from Japanese honey, and their potential for conferring macrolide and lincosamide resistance in the American foulbrood pathogen Paenibacillus larvae.</title>
        <authorList>
            <person name="Okamoto M."/>
            <person name="Kumagai M."/>
            <person name="Kanamori H."/>
            <person name="Takamatsu D."/>
        </authorList>
    </citation>
    <scope>NUCLEOTIDE SEQUENCE</scope>
    <source>
        <strain evidence="1">J2TS6</strain>
    </source>
</reference>
<sequence>MVERHGVSTEEVPFKPLTQPYTDATIPVVFGTAPINLSKAEKPPVNVPILAKSWDEAVEALGYSDDWETFTLCEFMYSHFQLYKQSPVVLVNVMDPKKHKTAVPAAERSFVGGLLTLPENGLIKTSIVIKSEDEATTYEVDKDYTLAFNSSGKLVVSVKAGGALTPASKVKVIGERLDRTKVTNADLIGGTDATTGEVTGLELIKQVFPRFQLVTGLILSPGYSHDPLVGNVMAAKANMINGHFFATAITDIPANMPYTEVPKWKQDNAYTADLQINAWPKATYKGRKYHLSTHIAGVICKTDAENEFVPYRSPSNKTLMIDGAVLDDGAEVSLGVDEAAYLNAQGIMTAINFVGGWKSWGNRTASYPEKTDPQDTFISVRRMFNWLRNSLVLRYWRDVDDPGNKRLIEKVTDDGNIWMNGLQGAQYILGGRLEFNAAENPPADLVDGKFKFHVYASPPSPGQSLHFIVEYDAQYLSAITG</sequence>
<organism evidence="1 2">
    <name type="scientific">Paenibacillus albilobatus</name>
    <dbReference type="NCBI Taxonomy" id="2716884"/>
    <lineage>
        <taxon>Bacteria</taxon>
        <taxon>Bacillati</taxon>
        <taxon>Bacillota</taxon>
        <taxon>Bacilli</taxon>
        <taxon>Bacillales</taxon>
        <taxon>Paenibacillaceae</taxon>
        <taxon>Paenibacillus</taxon>
    </lineage>
</organism>
<name>A0A919XI71_9BACL</name>
<evidence type="ECO:0000313" key="2">
    <source>
        <dbReference type="Proteomes" id="UP000679779"/>
    </source>
</evidence>
<protein>
    <submittedName>
        <fullName evidence="1">Tail protein</fullName>
    </submittedName>
</protein>
<dbReference type="Proteomes" id="UP000679779">
    <property type="component" value="Unassembled WGS sequence"/>
</dbReference>
<keyword evidence="2" id="KW-1185">Reference proteome</keyword>
<dbReference type="EMBL" id="BORQ01000005">
    <property type="protein sequence ID" value="GIO33124.1"/>
    <property type="molecule type" value="Genomic_DNA"/>
</dbReference>
<dbReference type="InterPro" id="IPR052042">
    <property type="entry name" value="Tail_sheath_structural"/>
</dbReference>
<comment type="caution">
    <text evidence="1">The sequence shown here is derived from an EMBL/GenBank/DDBJ whole genome shotgun (WGS) entry which is preliminary data.</text>
</comment>
<dbReference type="PANTHER" id="PTHR35861:SF2">
    <property type="entry name" value="FELS-2 PROPHAGE PROTEIN"/>
    <property type="match status" value="1"/>
</dbReference>
<evidence type="ECO:0000313" key="1">
    <source>
        <dbReference type="EMBL" id="GIO33124.1"/>
    </source>
</evidence>
<dbReference type="AlphaFoldDB" id="A0A919XI71"/>